<name>A0AAD8E9E5_DIPPU</name>
<organism evidence="1 2">
    <name type="scientific">Diploptera punctata</name>
    <name type="common">Pacific beetle cockroach</name>
    <dbReference type="NCBI Taxonomy" id="6984"/>
    <lineage>
        <taxon>Eukaryota</taxon>
        <taxon>Metazoa</taxon>
        <taxon>Ecdysozoa</taxon>
        <taxon>Arthropoda</taxon>
        <taxon>Hexapoda</taxon>
        <taxon>Insecta</taxon>
        <taxon>Pterygota</taxon>
        <taxon>Neoptera</taxon>
        <taxon>Polyneoptera</taxon>
        <taxon>Dictyoptera</taxon>
        <taxon>Blattodea</taxon>
        <taxon>Blaberoidea</taxon>
        <taxon>Blaberidae</taxon>
        <taxon>Diplopterinae</taxon>
        <taxon>Diploptera</taxon>
    </lineage>
</organism>
<reference evidence="1" key="2">
    <citation type="submission" date="2023-05" db="EMBL/GenBank/DDBJ databases">
        <authorList>
            <person name="Fouks B."/>
        </authorList>
    </citation>
    <scope>NUCLEOTIDE SEQUENCE</scope>
    <source>
        <strain evidence="1">Stay&amp;Tobe</strain>
        <tissue evidence="1">Testes</tissue>
    </source>
</reference>
<dbReference type="EMBL" id="JASPKZ010007899">
    <property type="protein sequence ID" value="KAJ9581532.1"/>
    <property type="molecule type" value="Genomic_DNA"/>
</dbReference>
<evidence type="ECO:0000313" key="1">
    <source>
        <dbReference type="EMBL" id="KAJ9581532.1"/>
    </source>
</evidence>
<dbReference type="Proteomes" id="UP001233999">
    <property type="component" value="Unassembled WGS sequence"/>
</dbReference>
<protein>
    <submittedName>
        <fullName evidence="1">Uncharacterized protein</fullName>
    </submittedName>
</protein>
<feature type="non-terminal residue" evidence="1">
    <location>
        <position position="111"/>
    </location>
</feature>
<proteinExistence type="predicted"/>
<comment type="caution">
    <text evidence="1">The sequence shown here is derived from an EMBL/GenBank/DDBJ whole genome shotgun (WGS) entry which is preliminary data.</text>
</comment>
<accession>A0AAD8E9E5</accession>
<reference evidence="1" key="1">
    <citation type="journal article" date="2023" name="IScience">
        <title>Live-bearing cockroach genome reveals convergent evolutionary mechanisms linked to viviparity in insects and beyond.</title>
        <authorList>
            <person name="Fouks B."/>
            <person name="Harrison M.C."/>
            <person name="Mikhailova A.A."/>
            <person name="Marchal E."/>
            <person name="English S."/>
            <person name="Carruthers M."/>
            <person name="Jennings E.C."/>
            <person name="Chiamaka E.L."/>
            <person name="Frigard R.A."/>
            <person name="Pippel M."/>
            <person name="Attardo G.M."/>
            <person name="Benoit J.B."/>
            <person name="Bornberg-Bauer E."/>
            <person name="Tobe S.S."/>
        </authorList>
    </citation>
    <scope>NUCLEOTIDE SEQUENCE</scope>
    <source>
        <strain evidence="1">Stay&amp;Tobe</strain>
    </source>
</reference>
<sequence>KTLPITFPTDCTVFAFFFDGKFKWCHSILAFCFRLVAMKPAFVTCHNTRQKIITFISKSLKKVMGDGSSLKHLLLTMGCSRLSKSVHAIIIVEIRKLPDEMSDLEDFDLVF</sequence>
<dbReference type="AlphaFoldDB" id="A0AAD8E9E5"/>
<evidence type="ECO:0000313" key="2">
    <source>
        <dbReference type="Proteomes" id="UP001233999"/>
    </source>
</evidence>
<feature type="non-terminal residue" evidence="1">
    <location>
        <position position="1"/>
    </location>
</feature>
<gene>
    <name evidence="1" type="ORF">L9F63_023288</name>
</gene>
<keyword evidence="2" id="KW-1185">Reference proteome</keyword>